<reference evidence="6 7" key="2">
    <citation type="journal article" date="2017" name="Genome Biol.">
        <title>New reference genome sequences of hot pepper reveal the massive evolution of plant disease-resistance genes by retroduplication.</title>
        <authorList>
            <person name="Kim S."/>
            <person name="Park J."/>
            <person name="Yeom S.I."/>
            <person name="Kim Y.M."/>
            <person name="Seo E."/>
            <person name="Kim K.T."/>
            <person name="Kim M.S."/>
            <person name="Lee J.M."/>
            <person name="Cheong K."/>
            <person name="Shin H.S."/>
            <person name="Kim S.B."/>
            <person name="Han K."/>
            <person name="Lee J."/>
            <person name="Park M."/>
            <person name="Lee H.A."/>
            <person name="Lee H.Y."/>
            <person name="Lee Y."/>
            <person name="Oh S."/>
            <person name="Lee J.H."/>
            <person name="Choi E."/>
            <person name="Choi E."/>
            <person name="Lee S.E."/>
            <person name="Jeon J."/>
            <person name="Kim H."/>
            <person name="Choi G."/>
            <person name="Song H."/>
            <person name="Lee J."/>
            <person name="Lee S.C."/>
            <person name="Kwon J.K."/>
            <person name="Lee H.Y."/>
            <person name="Koo N."/>
            <person name="Hong Y."/>
            <person name="Kim R.W."/>
            <person name="Kang W.H."/>
            <person name="Huh J.H."/>
            <person name="Kang B.C."/>
            <person name="Yang T.J."/>
            <person name="Lee Y.H."/>
            <person name="Bennetzen J.L."/>
            <person name="Choi D."/>
        </authorList>
    </citation>
    <scope>NUCLEOTIDE SEQUENCE [LARGE SCALE GENOMIC DNA]</scope>
    <source>
        <strain evidence="7">cv. CM334</strain>
    </source>
</reference>
<feature type="region of interest" description="Disordered" evidence="4">
    <location>
        <begin position="1"/>
        <end position="22"/>
    </location>
</feature>
<evidence type="ECO:0000313" key="6">
    <source>
        <dbReference type="EMBL" id="PHT82953.1"/>
    </source>
</evidence>
<evidence type="ECO:0000256" key="1">
    <source>
        <dbReference type="ARBA" id="ARBA00005234"/>
    </source>
</evidence>
<comment type="caution">
    <text evidence="6">The sequence shown here is derived from an EMBL/GenBank/DDBJ whole genome shotgun (WGS) entry which is preliminary data.</text>
</comment>
<evidence type="ECO:0000259" key="5">
    <source>
        <dbReference type="Pfam" id="PF02902"/>
    </source>
</evidence>
<accession>A0A2G2ZLW3</accession>
<dbReference type="Proteomes" id="UP000222542">
    <property type="component" value="Unassembled WGS sequence"/>
</dbReference>
<dbReference type="InterPro" id="IPR003653">
    <property type="entry name" value="Peptidase_C48_C"/>
</dbReference>
<comment type="similarity">
    <text evidence="1">Belongs to the peptidase C48 family.</text>
</comment>
<keyword evidence="2" id="KW-0645">Protease</keyword>
<evidence type="ECO:0000256" key="3">
    <source>
        <dbReference type="ARBA" id="ARBA00022801"/>
    </source>
</evidence>
<evidence type="ECO:0000256" key="4">
    <source>
        <dbReference type="SAM" id="MobiDB-lite"/>
    </source>
</evidence>
<keyword evidence="3" id="KW-0378">Hydrolase</keyword>
<keyword evidence="7" id="KW-1185">Reference proteome</keyword>
<dbReference type="SUPFAM" id="SSF54001">
    <property type="entry name" value="Cysteine proteinases"/>
    <property type="match status" value="1"/>
</dbReference>
<dbReference type="GO" id="GO:0006508">
    <property type="term" value="P:proteolysis"/>
    <property type="evidence" value="ECO:0007669"/>
    <property type="project" value="UniProtKB-KW"/>
</dbReference>
<dbReference type="GO" id="GO:0008234">
    <property type="term" value="F:cysteine-type peptidase activity"/>
    <property type="evidence" value="ECO:0007669"/>
    <property type="project" value="InterPro"/>
</dbReference>
<dbReference type="Pfam" id="PF02902">
    <property type="entry name" value="Peptidase_C48"/>
    <property type="match status" value="1"/>
</dbReference>
<evidence type="ECO:0000256" key="2">
    <source>
        <dbReference type="ARBA" id="ARBA00022670"/>
    </source>
</evidence>
<dbReference type="AlphaFoldDB" id="A0A2G2ZLW3"/>
<reference evidence="6 7" key="1">
    <citation type="journal article" date="2014" name="Nat. Genet.">
        <title>Genome sequence of the hot pepper provides insights into the evolution of pungency in Capsicum species.</title>
        <authorList>
            <person name="Kim S."/>
            <person name="Park M."/>
            <person name="Yeom S.I."/>
            <person name="Kim Y.M."/>
            <person name="Lee J.M."/>
            <person name="Lee H.A."/>
            <person name="Seo E."/>
            <person name="Choi J."/>
            <person name="Cheong K."/>
            <person name="Kim K.T."/>
            <person name="Jung K."/>
            <person name="Lee G.W."/>
            <person name="Oh S.K."/>
            <person name="Bae C."/>
            <person name="Kim S.B."/>
            <person name="Lee H.Y."/>
            <person name="Kim S.Y."/>
            <person name="Kim M.S."/>
            <person name="Kang B.C."/>
            <person name="Jo Y.D."/>
            <person name="Yang H.B."/>
            <person name="Jeong H.J."/>
            <person name="Kang W.H."/>
            <person name="Kwon J.K."/>
            <person name="Shin C."/>
            <person name="Lim J.Y."/>
            <person name="Park J.H."/>
            <person name="Huh J.H."/>
            <person name="Kim J.S."/>
            <person name="Kim B.D."/>
            <person name="Cohen O."/>
            <person name="Paran I."/>
            <person name="Suh M.C."/>
            <person name="Lee S.B."/>
            <person name="Kim Y.K."/>
            <person name="Shin Y."/>
            <person name="Noh S.J."/>
            <person name="Park J."/>
            <person name="Seo Y.S."/>
            <person name="Kwon S.Y."/>
            <person name="Kim H.A."/>
            <person name="Park J.M."/>
            <person name="Kim H.J."/>
            <person name="Choi S.B."/>
            <person name="Bosland P.W."/>
            <person name="Reeves G."/>
            <person name="Jo S.H."/>
            <person name="Lee B.W."/>
            <person name="Cho H.T."/>
            <person name="Choi H.S."/>
            <person name="Lee M.S."/>
            <person name="Yu Y."/>
            <person name="Do Choi Y."/>
            <person name="Park B.S."/>
            <person name="van Deynze A."/>
            <person name="Ashrafi H."/>
            <person name="Hill T."/>
            <person name="Kim W.T."/>
            <person name="Pai H.S."/>
            <person name="Ahn H.K."/>
            <person name="Yeam I."/>
            <person name="Giovannoni J.J."/>
            <person name="Rose J.K."/>
            <person name="Sorensen I."/>
            <person name="Lee S.J."/>
            <person name="Kim R.W."/>
            <person name="Choi I.Y."/>
            <person name="Choi B.S."/>
            <person name="Lim J.S."/>
            <person name="Lee Y.H."/>
            <person name="Choi D."/>
        </authorList>
    </citation>
    <scope>NUCLEOTIDE SEQUENCE [LARGE SCALE GENOMIC DNA]</scope>
    <source>
        <strain evidence="7">cv. CM334</strain>
    </source>
</reference>
<dbReference type="EMBL" id="AYRZ02000004">
    <property type="protein sequence ID" value="PHT82953.1"/>
    <property type="molecule type" value="Genomic_DNA"/>
</dbReference>
<protein>
    <recommendedName>
        <fullName evidence="5">Ubiquitin-like protease family profile domain-containing protein</fullName>
    </recommendedName>
</protein>
<feature type="domain" description="Ubiquitin-like protease family profile" evidence="5">
    <location>
        <begin position="283"/>
        <end position="350"/>
    </location>
</feature>
<proteinExistence type="inferred from homology"/>
<sequence>MAPKRKETESSQSKGTSEAARLHPPFYELILQVLSQSGAEDNEHRKEECFKRDDPNVNSPFTEELVKISSIDRYPVRMQCNGATHLTGDFVVKSPMEKNFDAFKKILREQKLDSYFRESLFRQYLDLPKDNNAHFQIKMVYDLLKHRFTYENKDKMDKAWAFEVIPYLRQQVNYQEEVSCPRILRWLSAKTNKNAKFLDLFSPPKEAVDVTAEATIEKHNITVDNPSTASKEKKSGVCQLEEWRNYPFEGYCQQQPKVSRNEEFLINIIKGFSIPAGLPLYLVDEVYIPINCGDKFHWVLAVVILKERRIRVYDSMSRRRRFGSSSEIKKLAKILPTYLDMSDFLDQKVRTDWSTIEAYQDKMGNPFDVQYVEGISQQAIGNL</sequence>
<dbReference type="InterPro" id="IPR038765">
    <property type="entry name" value="Papain-like_cys_pep_sf"/>
</dbReference>
<evidence type="ECO:0000313" key="7">
    <source>
        <dbReference type="Proteomes" id="UP000222542"/>
    </source>
</evidence>
<dbReference type="Gene3D" id="3.40.395.10">
    <property type="entry name" value="Adenoviral Proteinase, Chain A"/>
    <property type="match status" value="1"/>
</dbReference>
<dbReference type="Gramene" id="PHT82953">
    <property type="protein sequence ID" value="PHT82953"/>
    <property type="gene ID" value="T459_11396"/>
</dbReference>
<gene>
    <name evidence="6" type="ORF">T459_11396</name>
</gene>
<dbReference type="PANTHER" id="PTHR31470:SF46">
    <property type="entry name" value="ULP1 PROTEASE FAMILY, C-TERMINAL CATALYTIC DOMAIN CONTAINING PROTEIN"/>
    <property type="match status" value="1"/>
</dbReference>
<organism evidence="6 7">
    <name type="scientific">Capsicum annuum</name>
    <name type="common">Capsicum pepper</name>
    <dbReference type="NCBI Taxonomy" id="4072"/>
    <lineage>
        <taxon>Eukaryota</taxon>
        <taxon>Viridiplantae</taxon>
        <taxon>Streptophyta</taxon>
        <taxon>Embryophyta</taxon>
        <taxon>Tracheophyta</taxon>
        <taxon>Spermatophyta</taxon>
        <taxon>Magnoliopsida</taxon>
        <taxon>eudicotyledons</taxon>
        <taxon>Gunneridae</taxon>
        <taxon>Pentapetalae</taxon>
        <taxon>asterids</taxon>
        <taxon>lamiids</taxon>
        <taxon>Solanales</taxon>
        <taxon>Solanaceae</taxon>
        <taxon>Solanoideae</taxon>
        <taxon>Capsiceae</taxon>
        <taxon>Capsicum</taxon>
    </lineage>
</organism>
<name>A0A2G2ZLW3_CAPAN</name>
<dbReference type="PANTHER" id="PTHR31470">
    <property type="entry name" value="CYSTEINE PROTEINASES SUPERFAMILY PROTEIN-RELATED-RELATED"/>
    <property type="match status" value="1"/>
</dbReference>